<proteinExistence type="predicted"/>
<keyword evidence="1" id="KW-0145">Chemotaxis</keyword>
<dbReference type="InterPro" id="IPR028051">
    <property type="entry name" value="CheX-like_dom"/>
</dbReference>
<dbReference type="STRING" id="1122189.SAMN02745165_03436"/>
<name>A0A1M6MXW7_MALRU</name>
<reference evidence="3 4" key="1">
    <citation type="submission" date="2016-11" db="EMBL/GenBank/DDBJ databases">
        <authorList>
            <person name="Jaros S."/>
            <person name="Januszkiewicz K."/>
            <person name="Wedrychowicz H."/>
        </authorList>
    </citation>
    <scope>NUCLEOTIDE SEQUENCE [LARGE SCALE GENOMIC DNA]</scope>
    <source>
        <strain evidence="3 4">DSM 5091</strain>
    </source>
</reference>
<dbReference type="Proteomes" id="UP000184171">
    <property type="component" value="Unassembled WGS sequence"/>
</dbReference>
<dbReference type="Pfam" id="PF13690">
    <property type="entry name" value="CheX"/>
    <property type="match status" value="1"/>
</dbReference>
<dbReference type="SUPFAM" id="SSF160246">
    <property type="entry name" value="EspE N-terminal domain-like"/>
    <property type="match status" value="2"/>
</dbReference>
<accession>A0A1M6MXW7</accession>
<evidence type="ECO:0000313" key="4">
    <source>
        <dbReference type="Proteomes" id="UP000184171"/>
    </source>
</evidence>
<organism evidence="3 4">
    <name type="scientific">Malonomonas rubra DSM 5091</name>
    <dbReference type="NCBI Taxonomy" id="1122189"/>
    <lineage>
        <taxon>Bacteria</taxon>
        <taxon>Pseudomonadati</taxon>
        <taxon>Thermodesulfobacteriota</taxon>
        <taxon>Desulfuromonadia</taxon>
        <taxon>Desulfuromonadales</taxon>
        <taxon>Geopsychrobacteraceae</taxon>
        <taxon>Malonomonas</taxon>
    </lineage>
</organism>
<dbReference type="SUPFAM" id="SSF103039">
    <property type="entry name" value="CheC-like"/>
    <property type="match status" value="1"/>
</dbReference>
<keyword evidence="4" id="KW-1185">Reference proteome</keyword>
<dbReference type="AlphaFoldDB" id="A0A1M6MXW7"/>
<dbReference type="OrthoDB" id="5614404at2"/>
<evidence type="ECO:0000259" key="2">
    <source>
        <dbReference type="Pfam" id="PF13690"/>
    </source>
</evidence>
<feature type="domain" description="Chemotaxis phosphatase CheX-like" evidence="2">
    <location>
        <begin position="174"/>
        <end position="272"/>
    </location>
</feature>
<dbReference type="EMBL" id="FQZT01000022">
    <property type="protein sequence ID" value="SHJ88242.1"/>
    <property type="molecule type" value="Genomic_DNA"/>
</dbReference>
<dbReference type="InterPro" id="IPR028976">
    <property type="entry name" value="CheC-like_sf"/>
</dbReference>
<dbReference type="InterPro" id="IPR037257">
    <property type="entry name" value="T2SS_E_N_sf"/>
</dbReference>
<protein>
    <submittedName>
        <fullName evidence="3">Chemotaxis protein CheX, a CheY~P-specific phosphatase</fullName>
    </submittedName>
</protein>
<gene>
    <name evidence="3" type="ORF">SAMN02745165_03436</name>
</gene>
<dbReference type="RefSeq" id="WP_072909961.1">
    <property type="nucleotide sequence ID" value="NZ_FQZT01000022.1"/>
</dbReference>
<dbReference type="Gene3D" id="3.40.1550.10">
    <property type="entry name" value="CheC-like"/>
    <property type="match status" value="1"/>
</dbReference>
<dbReference type="GO" id="GO:0006935">
    <property type="term" value="P:chemotaxis"/>
    <property type="evidence" value="ECO:0007669"/>
    <property type="project" value="UniProtKB-KW"/>
</dbReference>
<evidence type="ECO:0000256" key="1">
    <source>
        <dbReference type="ARBA" id="ARBA00022500"/>
    </source>
</evidence>
<sequence length="289" mass="31924">MAVKFFGQFLVEKGAVSRIDLLQAIDLQEKTNLKFGEMIVKMGLMSSADVERVHMAQRNEDLHFGDMAVKLGIITDEQVQQVLTHQRNNHLYIGEALVQLGVLDKEKLEDLLAAFKKDQQSYVSEKIEIPANIPHKPIWEMVADLTYKMLTRVAGISFRPGPCSIVEKLPSRPVIAEMGFSGAVSARYLLSVSESTRNLVAKAILDEDSVEDEPEEVLDDSVKEFINIVCGNIAAKAAQLGHSIDITPPEIVEDNGSGVDVPQDHTGLMFPIYLSDGEVFELTVFIAKG</sequence>
<evidence type="ECO:0000313" key="3">
    <source>
        <dbReference type="EMBL" id="SHJ88242.1"/>
    </source>
</evidence>